<dbReference type="PRINTS" id="PR01415">
    <property type="entry name" value="ANKYRIN"/>
</dbReference>
<gene>
    <name evidence="6" type="ORF">C8A01DRAFT_33964</name>
</gene>
<name>A0AAN6SSX7_9PEZI</name>
<dbReference type="PROSITE" id="PS50088">
    <property type="entry name" value="ANK_REPEAT"/>
    <property type="match status" value="8"/>
</dbReference>
<dbReference type="Proteomes" id="UP001303115">
    <property type="component" value="Unassembled WGS sequence"/>
</dbReference>
<protein>
    <submittedName>
        <fullName evidence="6">Ankyrin repeat domain-containing protein 50</fullName>
    </submittedName>
</protein>
<feature type="compositionally biased region" description="Basic and acidic residues" evidence="4">
    <location>
        <begin position="1271"/>
        <end position="1285"/>
    </location>
</feature>
<feature type="region of interest" description="Disordered" evidence="4">
    <location>
        <begin position="346"/>
        <end position="371"/>
    </location>
</feature>
<proteinExistence type="predicted"/>
<evidence type="ECO:0000256" key="1">
    <source>
        <dbReference type="ARBA" id="ARBA00022737"/>
    </source>
</evidence>
<dbReference type="InterPro" id="IPR050889">
    <property type="entry name" value="Dendritic_Spine_Reg/Scaffold"/>
</dbReference>
<dbReference type="Pfam" id="PF00023">
    <property type="entry name" value="Ank"/>
    <property type="match status" value="1"/>
</dbReference>
<dbReference type="SMART" id="SM00248">
    <property type="entry name" value="ANK"/>
    <property type="match status" value="8"/>
</dbReference>
<feature type="repeat" description="ANK" evidence="3">
    <location>
        <begin position="1210"/>
        <end position="1242"/>
    </location>
</feature>
<evidence type="ECO:0000313" key="7">
    <source>
        <dbReference type="Proteomes" id="UP001303115"/>
    </source>
</evidence>
<organism evidence="6 7">
    <name type="scientific">Parachaetomium inaequale</name>
    <dbReference type="NCBI Taxonomy" id="2588326"/>
    <lineage>
        <taxon>Eukaryota</taxon>
        <taxon>Fungi</taxon>
        <taxon>Dikarya</taxon>
        <taxon>Ascomycota</taxon>
        <taxon>Pezizomycotina</taxon>
        <taxon>Sordariomycetes</taxon>
        <taxon>Sordariomycetidae</taxon>
        <taxon>Sordariales</taxon>
        <taxon>Chaetomiaceae</taxon>
        <taxon>Parachaetomium</taxon>
    </lineage>
</organism>
<evidence type="ECO:0000313" key="6">
    <source>
        <dbReference type="EMBL" id="KAK4041974.1"/>
    </source>
</evidence>
<feature type="domain" description="Nephrocystin 3-like N-terminal" evidence="5">
    <location>
        <begin position="395"/>
        <end position="573"/>
    </location>
</feature>
<dbReference type="InterPro" id="IPR036770">
    <property type="entry name" value="Ankyrin_rpt-contain_sf"/>
</dbReference>
<dbReference type="InterPro" id="IPR056884">
    <property type="entry name" value="NPHP3-like_N"/>
</dbReference>
<sequence length="1285" mass="143728">MADQFEVHEKGFTVLYEAPAPTVDIVFVHGFTGHPKDTWMFKSKARTGHRAKKDGRDGEPSSASRRSKLLRLFGRSPSAPVSTASSPQSSPTPNVKDRAGTQAQQHKDVYWPADLASQTVPNSRILTYGYDTKIRHWVAGPVSKKTVYDHAWDLLCSFEALRRHPNEKRRPILFVAHSLGGIVVKEALRRSRGCKSTKAHLYNIFEATDGILFFGTPHGGADPRSSLHHILSVSAQVLGAQVNQQIVNTLMPGAERLTELRDEFSVMCQEKSFLVYSFQEEYGVTALFGKKVVEDRSSCLNNSILETKQFISSNHMDMCRFSGFQDQEYAKVAAALTHILGTARGRADAISHGPSPRRTQSQDTRHATDDGCSDQQLYFTKIDERLTSLTPAQAGTCRWFFSKPEYISWRDPTKQPDHGGFLWIRGHPGTGKSTLMKLLFEKAKHSARGDSSQITLSFFFLARGTLEEKSTPGLYRSLLHQLFEKAADLQDSLEWMTSDGARGIQVNGWHEVALKQTFSEAIQKLGKRSLKIFVDALDECDDNQAKDMVSFFEELCELAQKKQVQLHICFSSRHYPHIEIKKGLKVILEDEIGHKEDVEHYIKAKLRLGTSRAAQSLQSELLERSQLIFLWVVLVIEILNHDYLGKPIDKMLKRLREIPKQLGELFEMILQRDPVNPELLQLCLKWILFAARPMKPQELYFAIQFGLDQEEGFFGSWDQDDVDLQTMETSVREWSKGLAEVTRNETSEVQFIHESVRDFLLGRYRSQWSEASGNLVGHGHEALRDYCLAQVNAAVSQNVHEPSVSIKTDAQASQYRATIRLKIPFLEYSVNNILRHANSAQEHRLDQGAFLSQFPLRSWKMLDRRFKSGPEQKYGEAVSLLYLLAEKNLADLIKVYPWKESCFHVGYVLHEVPLYGPPIFAALAHKSTEAAQALLEAEVRGQPFEPLFRDRWQQYKGRETDFTKFGISFSFLKWKGVLSHLAEQGDGFTLAVLLSSAFIDVDVNFRDLLDRTPLSHAAERGHLGVAKLLLGKGAKVDFSDCHLGMSPLAHASHSGYEALVTLLLEHGADVNSRGWLSGRSPLSYASQRGHLGIVKLLLERGAEVDPKSEDGSTPLSCAAEEGHEAVMAFLLENGADVEWKDSLTGRSLLSYACQSGSLGIAKLLLESGVEVDSKSACGRTPLSYAACDGDEASVALLLEHGADIEWKDDDGQTPLSISAMQGHEATVEQLLRKGAEVDSKDRVGCTPLSYAAGNGDEAMVKLLSQNGARVNSKDKGKRPELFRRR</sequence>
<accession>A0AAN6SSX7</accession>
<keyword evidence="7" id="KW-1185">Reference proteome</keyword>
<feature type="repeat" description="ANK" evidence="3">
    <location>
        <begin position="1077"/>
        <end position="1109"/>
    </location>
</feature>
<feature type="region of interest" description="Disordered" evidence="4">
    <location>
        <begin position="1264"/>
        <end position="1285"/>
    </location>
</feature>
<dbReference type="InterPro" id="IPR002110">
    <property type="entry name" value="Ankyrin_rpt"/>
</dbReference>
<reference evidence="7" key="1">
    <citation type="journal article" date="2023" name="Mol. Phylogenet. Evol.">
        <title>Genome-scale phylogeny and comparative genomics of the fungal order Sordariales.</title>
        <authorList>
            <person name="Hensen N."/>
            <person name="Bonometti L."/>
            <person name="Westerberg I."/>
            <person name="Brannstrom I.O."/>
            <person name="Guillou S."/>
            <person name="Cros-Aarteil S."/>
            <person name="Calhoun S."/>
            <person name="Haridas S."/>
            <person name="Kuo A."/>
            <person name="Mondo S."/>
            <person name="Pangilinan J."/>
            <person name="Riley R."/>
            <person name="LaButti K."/>
            <person name="Andreopoulos B."/>
            <person name="Lipzen A."/>
            <person name="Chen C."/>
            <person name="Yan M."/>
            <person name="Daum C."/>
            <person name="Ng V."/>
            <person name="Clum A."/>
            <person name="Steindorff A."/>
            <person name="Ohm R.A."/>
            <person name="Martin F."/>
            <person name="Silar P."/>
            <person name="Natvig D.O."/>
            <person name="Lalanne C."/>
            <person name="Gautier V."/>
            <person name="Ament-Velasquez S.L."/>
            <person name="Kruys A."/>
            <person name="Hutchinson M.I."/>
            <person name="Powell A.J."/>
            <person name="Barry K."/>
            <person name="Miller A.N."/>
            <person name="Grigoriev I.V."/>
            <person name="Debuchy R."/>
            <person name="Gladieux P."/>
            <person name="Hiltunen Thoren M."/>
            <person name="Johannesson H."/>
        </authorList>
    </citation>
    <scope>NUCLEOTIDE SEQUENCE [LARGE SCALE GENOMIC DNA]</scope>
    <source>
        <strain evidence="7">CBS 284.82</strain>
    </source>
</reference>
<evidence type="ECO:0000256" key="4">
    <source>
        <dbReference type="SAM" id="MobiDB-lite"/>
    </source>
</evidence>
<feature type="repeat" description="ANK" evidence="3">
    <location>
        <begin position="1043"/>
        <end position="1075"/>
    </location>
</feature>
<dbReference type="SUPFAM" id="SSF52540">
    <property type="entry name" value="P-loop containing nucleoside triphosphate hydrolases"/>
    <property type="match status" value="1"/>
</dbReference>
<feature type="region of interest" description="Disordered" evidence="4">
    <location>
        <begin position="43"/>
        <end position="103"/>
    </location>
</feature>
<comment type="caution">
    <text evidence="6">The sequence shown here is derived from an EMBL/GenBank/DDBJ whole genome shotgun (WGS) entry which is preliminary data.</text>
</comment>
<dbReference type="SUPFAM" id="SSF48403">
    <property type="entry name" value="Ankyrin repeat"/>
    <property type="match status" value="1"/>
</dbReference>
<feature type="compositionally biased region" description="Low complexity" evidence="4">
    <location>
        <begin position="70"/>
        <end position="93"/>
    </location>
</feature>
<dbReference type="Pfam" id="PF12796">
    <property type="entry name" value="Ank_2"/>
    <property type="match status" value="3"/>
</dbReference>
<feature type="compositionally biased region" description="Basic residues" evidence="4">
    <location>
        <begin position="43"/>
        <end position="53"/>
    </location>
</feature>
<feature type="repeat" description="ANK" evidence="3">
    <location>
        <begin position="1243"/>
        <end position="1275"/>
    </location>
</feature>
<keyword evidence="2 3" id="KW-0040">ANK repeat</keyword>
<dbReference type="Gene3D" id="1.25.40.20">
    <property type="entry name" value="Ankyrin repeat-containing domain"/>
    <property type="match status" value="3"/>
</dbReference>
<keyword evidence="1" id="KW-0677">Repeat</keyword>
<dbReference type="PANTHER" id="PTHR24166:SF48">
    <property type="entry name" value="PROTEIN VAPYRIN"/>
    <property type="match status" value="1"/>
</dbReference>
<feature type="repeat" description="ANK" evidence="3">
    <location>
        <begin position="1177"/>
        <end position="1209"/>
    </location>
</feature>
<dbReference type="SUPFAM" id="SSF53474">
    <property type="entry name" value="alpha/beta-Hydrolases"/>
    <property type="match status" value="1"/>
</dbReference>
<dbReference type="EMBL" id="MU854348">
    <property type="protein sequence ID" value="KAK4041974.1"/>
    <property type="molecule type" value="Genomic_DNA"/>
</dbReference>
<dbReference type="InterPro" id="IPR029058">
    <property type="entry name" value="AB_hydrolase_fold"/>
</dbReference>
<dbReference type="InterPro" id="IPR027417">
    <property type="entry name" value="P-loop_NTPase"/>
</dbReference>
<dbReference type="PANTHER" id="PTHR24166">
    <property type="entry name" value="ROLLING PEBBLES, ISOFORM B"/>
    <property type="match status" value="1"/>
</dbReference>
<feature type="repeat" description="ANK" evidence="3">
    <location>
        <begin position="1110"/>
        <end position="1142"/>
    </location>
</feature>
<feature type="repeat" description="ANK" evidence="3">
    <location>
        <begin position="1009"/>
        <end position="1041"/>
    </location>
</feature>
<dbReference type="Gene3D" id="3.40.50.1820">
    <property type="entry name" value="alpha/beta hydrolase"/>
    <property type="match status" value="1"/>
</dbReference>
<dbReference type="Gene3D" id="3.40.50.300">
    <property type="entry name" value="P-loop containing nucleotide triphosphate hydrolases"/>
    <property type="match status" value="1"/>
</dbReference>
<dbReference type="Pfam" id="PF24883">
    <property type="entry name" value="NPHP3_N"/>
    <property type="match status" value="1"/>
</dbReference>
<evidence type="ECO:0000259" key="5">
    <source>
        <dbReference type="Pfam" id="PF24883"/>
    </source>
</evidence>
<feature type="repeat" description="ANK" evidence="3">
    <location>
        <begin position="1144"/>
        <end position="1176"/>
    </location>
</feature>
<evidence type="ECO:0000256" key="3">
    <source>
        <dbReference type="PROSITE-ProRule" id="PRU00023"/>
    </source>
</evidence>
<evidence type="ECO:0000256" key="2">
    <source>
        <dbReference type="ARBA" id="ARBA00023043"/>
    </source>
</evidence>
<dbReference type="PROSITE" id="PS50297">
    <property type="entry name" value="ANK_REP_REGION"/>
    <property type="match status" value="8"/>
</dbReference>